<proteinExistence type="predicted"/>
<dbReference type="Gene3D" id="3.90.215.10">
    <property type="entry name" value="Gamma Fibrinogen, chain A, domain 1"/>
    <property type="match status" value="1"/>
</dbReference>
<dbReference type="Gene3D" id="2.60.120.260">
    <property type="entry name" value="Galactose-binding domain-like"/>
    <property type="match status" value="2"/>
</dbReference>
<dbReference type="Gene3D" id="2.60.40.10">
    <property type="entry name" value="Immunoglobulins"/>
    <property type="match status" value="1"/>
</dbReference>
<keyword evidence="2" id="KW-0732">Signal</keyword>
<dbReference type="GO" id="GO:0005975">
    <property type="term" value="P:carbohydrate metabolic process"/>
    <property type="evidence" value="ECO:0007669"/>
    <property type="project" value="UniProtKB-ARBA"/>
</dbReference>
<dbReference type="InterPro" id="IPR036056">
    <property type="entry name" value="Fibrinogen-like_C"/>
</dbReference>
<feature type="compositionally biased region" description="Acidic residues" evidence="1">
    <location>
        <begin position="949"/>
        <end position="959"/>
    </location>
</feature>
<evidence type="ECO:0000313" key="4">
    <source>
        <dbReference type="Proteomes" id="UP000003553"/>
    </source>
</evidence>
<dbReference type="NCBIfam" id="NF040941">
    <property type="entry name" value="GGGWT_bact"/>
    <property type="match status" value="1"/>
</dbReference>
<name>A7B9B3_9ACTO</name>
<reference evidence="3" key="2">
    <citation type="submission" date="2015-05" db="EMBL/GenBank/DDBJ databases">
        <title>Draft genome sequence of Actinomyces odontolyticus (ATCC 17982).</title>
        <authorList>
            <person name="Sudarsanam P."/>
            <person name="Ley R."/>
            <person name="Guruge J."/>
            <person name="Turnbaugh P.J."/>
            <person name="Mahowald M."/>
            <person name="Liep D."/>
            <person name="Gordon J."/>
        </authorList>
    </citation>
    <scope>NUCLEOTIDE SEQUENCE</scope>
    <source>
        <strain evidence="3">ATCC 17982</strain>
    </source>
</reference>
<dbReference type="InterPro" id="IPR013783">
    <property type="entry name" value="Ig-like_fold"/>
</dbReference>
<feature type="chain" id="PRO_5002707290" evidence="2">
    <location>
        <begin position="30"/>
        <end position="1156"/>
    </location>
</feature>
<dbReference type="eggNOG" id="COG3087">
    <property type="taxonomic scope" value="Bacteria"/>
</dbReference>
<keyword evidence="4" id="KW-1185">Reference proteome</keyword>
<accession>A7B9B3</accession>
<evidence type="ECO:0000313" key="3">
    <source>
        <dbReference type="EMBL" id="EDN79787.1"/>
    </source>
</evidence>
<reference evidence="3" key="1">
    <citation type="submission" date="2007-04" db="EMBL/GenBank/DDBJ databases">
        <authorList>
            <person name="Fulton L."/>
            <person name="Clifton S."/>
            <person name="Fulton B."/>
            <person name="Xu J."/>
            <person name="Minx P."/>
            <person name="Pepin K.H."/>
            <person name="Johnson M."/>
            <person name="Thiruvilangam P."/>
            <person name="Bhonagiri V."/>
            <person name="Nash W.E."/>
            <person name="Mardis E.R."/>
            <person name="Wilson R.K."/>
        </authorList>
    </citation>
    <scope>NUCLEOTIDE SEQUENCE [LARGE SCALE GENOMIC DNA]</scope>
    <source>
        <strain evidence="3">ATCC 17982</strain>
    </source>
</reference>
<feature type="region of interest" description="Disordered" evidence="1">
    <location>
        <begin position="944"/>
        <end position="979"/>
    </location>
</feature>
<feature type="signal peptide" evidence="2">
    <location>
        <begin position="1"/>
        <end position="29"/>
    </location>
</feature>
<dbReference type="EMBL" id="AAYI02000004">
    <property type="protein sequence ID" value="EDN79787.1"/>
    <property type="molecule type" value="Genomic_DNA"/>
</dbReference>
<dbReference type="AlphaFoldDB" id="A7B9B3"/>
<dbReference type="RefSeq" id="WP_003790343.1">
    <property type="nucleotide sequence ID" value="NZ_DS264586.1"/>
</dbReference>
<sequence>MSFMRRCLALGLASVTSLSVLAFSPAAHAATDPLHDGLSAATAAASCWEIKQNDPRSQNGTYWLQTSTMDAPGQFFCDQTTDGGGWVLIGRGREGWETWSQGQGDQEKLKTRPRTAGDFEVVQASHQTVNGLLGGTSVSDLEDGLMVQRASNHTGTAYQTVRMRFPKMRDFIWPFKSAHPVDVKFNHEWWVQGGIVWAGFGTNTSWGYVNLVASAQNKYTLGWGYGPLATSWYDTSSSTSYFHRNGSIINPYAEAYVRPQLRSTDASFRAIGDGGTPAKMQKATASEFASPMSWGVAGNLNGSVQEGNIQVQAFEQIGSTMYVGGNFTGVKKGKNGQEIASSGLAGFDATTGEWNGQTFSFNNQVKDLVELPNGKLLVAGDFTKVNGETHVGTVLIDPATGQIDPSWTLQARTGTNGGRVSVKSIKIINEHIYLGGIFTHFQGNGASWTYARNGARLDINGKPDRSWNPEFNGSVIDIDVDENEAYYYAAGYFTRAHDRVVENAGRLSTAAGAELDQSWTFRHSYLIGKYQQTVTAANGRVYFGGSQHSLFGYNSDTMTRTSGSITMYNGGDLQASTRSATGVVYASCHCSDYAFQDAYQYLTLGTTWTRADEIQWVGGWDEATGRQLGWTPYRLGSLRSSGAWALEMADDGALWAGGDFNYSYTSLTSGQWSGGFVRMPARNATAPAVPANLRASDGNSKEVTLKWSSVPGAVSYDILRDDRPIATTTSNSVTVPLGGKNRFFVRAVASDGLRGASTHVYTVDSNGKPAQPDGATLLVDEDDAWAYHWSTDPVAENWAQTSFDDSAWSRGASPIGYGGPGINTTLTPGAAKNRPVTTYARINFTVADPTAIVGVNVAVTADDGAVVYVNGNEVARQRMDDGTVDASTFANASVSTPAARADRQLVFVPADKLVAGTNTLAVETHLNYRSSSSMTIDGMVKVVTKGDEPTPEPEPEPDPEPAPQPQPDLPLTPDPDKPLEVLDVSAMNLGNFLYPGMYWNYWNSKETPDPAWNSTADLSSWKHGASPLGWGDRDAGTPFTLPAADRAITNYFVRDVNFGTLSADFEVILNVRVDDGAVIYINGTEIKRVNMPEGTIDASTRASSNVGLATAKNNIVRIAVPRKVLRDGVNRVAVETHANYANAASVTFDLKASLVR</sequence>
<gene>
    <name evidence="3" type="ORF">ACTODO_00215</name>
</gene>
<evidence type="ECO:0000256" key="1">
    <source>
        <dbReference type="SAM" id="MobiDB-lite"/>
    </source>
</evidence>
<dbReference type="Proteomes" id="UP000003553">
    <property type="component" value="Unassembled WGS sequence"/>
</dbReference>
<organism evidence="3 4">
    <name type="scientific">Schaalia dentiphila ATCC 17982</name>
    <dbReference type="NCBI Taxonomy" id="411466"/>
    <lineage>
        <taxon>Bacteria</taxon>
        <taxon>Bacillati</taxon>
        <taxon>Actinomycetota</taxon>
        <taxon>Actinomycetes</taxon>
        <taxon>Actinomycetales</taxon>
        <taxon>Actinomycetaceae</taxon>
        <taxon>Schaalia</taxon>
        <taxon>Schaalia dentiphila</taxon>
    </lineage>
</organism>
<dbReference type="InterPro" id="IPR014716">
    <property type="entry name" value="Fibrinogen_a/b/g_C_1"/>
</dbReference>
<dbReference type="eggNOG" id="COG3211">
    <property type="taxonomic scope" value="Bacteria"/>
</dbReference>
<evidence type="ECO:0000256" key="2">
    <source>
        <dbReference type="SAM" id="SignalP"/>
    </source>
</evidence>
<dbReference type="SUPFAM" id="SSF56496">
    <property type="entry name" value="Fibrinogen C-terminal domain-like"/>
    <property type="match status" value="1"/>
</dbReference>
<protein>
    <submittedName>
        <fullName evidence="3">Tat pathway signal sequence domain protein</fullName>
    </submittedName>
</protein>
<feature type="compositionally biased region" description="Pro residues" evidence="1">
    <location>
        <begin position="960"/>
        <end position="973"/>
    </location>
</feature>
<comment type="caution">
    <text evidence="3">The sequence shown here is derived from an EMBL/GenBank/DDBJ whole genome shotgun (WGS) entry which is preliminary data.</text>
</comment>
<dbReference type="HOGENOM" id="CLU_008545_0_0_11"/>